<proteinExistence type="predicted"/>
<dbReference type="Proteomes" id="UP001196413">
    <property type="component" value="Unassembled WGS sequence"/>
</dbReference>
<dbReference type="EMBL" id="JAHQIW010000364">
    <property type="protein sequence ID" value="KAJ1347658.1"/>
    <property type="molecule type" value="Genomic_DNA"/>
</dbReference>
<evidence type="ECO:0000256" key="1">
    <source>
        <dbReference type="SAM" id="MobiDB-lite"/>
    </source>
</evidence>
<feature type="region of interest" description="Disordered" evidence="1">
    <location>
        <begin position="36"/>
        <end position="72"/>
    </location>
</feature>
<name>A0AAD5M0B1_PARTN</name>
<reference evidence="2" key="1">
    <citation type="submission" date="2021-06" db="EMBL/GenBank/DDBJ databases">
        <title>Parelaphostrongylus tenuis whole genome reference sequence.</title>
        <authorList>
            <person name="Garwood T.J."/>
            <person name="Larsen P.A."/>
            <person name="Fountain-Jones N.M."/>
            <person name="Garbe J.R."/>
            <person name="Macchietto M.G."/>
            <person name="Kania S.A."/>
            <person name="Gerhold R.W."/>
            <person name="Richards J.E."/>
            <person name="Wolf T.M."/>
        </authorList>
    </citation>
    <scope>NUCLEOTIDE SEQUENCE</scope>
    <source>
        <strain evidence="2">MNPRO001-30</strain>
        <tissue evidence="2">Meninges</tissue>
    </source>
</reference>
<evidence type="ECO:0000313" key="2">
    <source>
        <dbReference type="EMBL" id="KAJ1347658.1"/>
    </source>
</evidence>
<dbReference type="AlphaFoldDB" id="A0AAD5M0B1"/>
<gene>
    <name evidence="2" type="ORF">KIN20_002781</name>
</gene>
<sequence>MVTTGGSECCFETAQRQEDDQCDVYEEQLNYAGLEASETTECRPSPHSTSDCKVGSPYSGEKGMDHSTTSTE</sequence>
<accession>A0AAD5M0B1</accession>
<protein>
    <submittedName>
        <fullName evidence="2">Uncharacterized protein</fullName>
    </submittedName>
</protein>
<comment type="caution">
    <text evidence="2">The sequence shown here is derived from an EMBL/GenBank/DDBJ whole genome shotgun (WGS) entry which is preliminary data.</text>
</comment>
<evidence type="ECO:0000313" key="3">
    <source>
        <dbReference type="Proteomes" id="UP001196413"/>
    </source>
</evidence>
<keyword evidence="3" id="KW-1185">Reference proteome</keyword>
<organism evidence="2 3">
    <name type="scientific">Parelaphostrongylus tenuis</name>
    <name type="common">Meningeal worm</name>
    <dbReference type="NCBI Taxonomy" id="148309"/>
    <lineage>
        <taxon>Eukaryota</taxon>
        <taxon>Metazoa</taxon>
        <taxon>Ecdysozoa</taxon>
        <taxon>Nematoda</taxon>
        <taxon>Chromadorea</taxon>
        <taxon>Rhabditida</taxon>
        <taxon>Rhabditina</taxon>
        <taxon>Rhabditomorpha</taxon>
        <taxon>Strongyloidea</taxon>
        <taxon>Metastrongylidae</taxon>
        <taxon>Parelaphostrongylus</taxon>
    </lineage>
</organism>